<evidence type="ECO:0000256" key="6">
    <source>
        <dbReference type="ARBA" id="ARBA00042523"/>
    </source>
</evidence>
<dbReference type="Proteomes" id="UP000187013">
    <property type="component" value="Unassembled WGS sequence"/>
</dbReference>
<evidence type="ECO:0000256" key="2">
    <source>
        <dbReference type="ARBA" id="ARBA00004604"/>
    </source>
</evidence>
<dbReference type="PANTHER" id="PTHR11097:SF8">
    <property type="entry name" value="EXOSOME COMPLEX COMPONENT RRP42"/>
    <property type="match status" value="1"/>
</dbReference>
<dbReference type="eggNOG" id="KOG1612">
    <property type="taxonomic scope" value="Eukaryota"/>
</dbReference>
<organism evidence="8 9">
    <name type="scientific">Zygosaccharomyces rouxii</name>
    <dbReference type="NCBI Taxonomy" id="4956"/>
    <lineage>
        <taxon>Eukaryota</taxon>
        <taxon>Fungi</taxon>
        <taxon>Dikarya</taxon>
        <taxon>Ascomycota</taxon>
        <taxon>Saccharomycotina</taxon>
        <taxon>Saccharomycetes</taxon>
        <taxon>Saccharomycetales</taxon>
        <taxon>Saccharomycetaceae</taxon>
        <taxon>Zygosaccharomyces</taxon>
    </lineage>
</organism>
<feature type="domain" description="Exoribonuclease phosphorolytic" evidence="7">
    <location>
        <begin position="30"/>
        <end position="154"/>
    </location>
</feature>
<dbReference type="Gene3D" id="3.30.230.70">
    <property type="entry name" value="GHMP Kinase, N-terminal domain"/>
    <property type="match status" value="1"/>
</dbReference>
<dbReference type="GO" id="GO:0000177">
    <property type="term" value="C:cytoplasmic exosome (RNase complex)"/>
    <property type="evidence" value="ECO:0007669"/>
    <property type="project" value="UniProtKB-ARBA"/>
</dbReference>
<dbReference type="GO" id="GO:0071038">
    <property type="term" value="P:TRAMP-dependent tRNA surveillance pathway"/>
    <property type="evidence" value="ECO:0007669"/>
    <property type="project" value="TreeGrafter"/>
</dbReference>
<comment type="subcellular location">
    <subcellularLocation>
        <location evidence="1">Cytoplasm</location>
    </subcellularLocation>
    <subcellularLocation>
        <location evidence="2">Nucleus</location>
        <location evidence="2">Nucleolus</location>
    </subcellularLocation>
</comment>
<evidence type="ECO:0000256" key="1">
    <source>
        <dbReference type="ARBA" id="ARBA00004496"/>
    </source>
</evidence>
<keyword evidence="5" id="KW-0271">Exosome</keyword>
<dbReference type="GO" id="GO:0016075">
    <property type="term" value="P:rRNA catabolic process"/>
    <property type="evidence" value="ECO:0007669"/>
    <property type="project" value="TreeGrafter"/>
</dbReference>
<evidence type="ECO:0000259" key="7">
    <source>
        <dbReference type="Pfam" id="PF01138"/>
    </source>
</evidence>
<evidence type="ECO:0000256" key="5">
    <source>
        <dbReference type="ARBA" id="ARBA00022835"/>
    </source>
</evidence>
<dbReference type="GO" id="GO:0034475">
    <property type="term" value="P:U4 snRNA 3'-end processing"/>
    <property type="evidence" value="ECO:0007669"/>
    <property type="project" value="TreeGrafter"/>
</dbReference>
<gene>
    <name evidence="8" type="ORF">ZYGR_0S02420</name>
</gene>
<comment type="caution">
    <text evidence="8">The sequence shown here is derived from an EMBL/GenBank/DDBJ whole genome shotgun (WGS) entry which is preliminary data.</text>
</comment>
<evidence type="ECO:0000256" key="3">
    <source>
        <dbReference type="ARBA" id="ARBA00006678"/>
    </source>
</evidence>
<accession>A0A1Q3A348</accession>
<dbReference type="InterPro" id="IPR001247">
    <property type="entry name" value="ExoRNase_PH_dom1"/>
</dbReference>
<dbReference type="InterPro" id="IPR050590">
    <property type="entry name" value="Exosome_comp_Rrp42_subfam"/>
</dbReference>
<dbReference type="GO" id="GO:0035925">
    <property type="term" value="F:mRNA 3'-UTR AU-rich region binding"/>
    <property type="evidence" value="ECO:0007669"/>
    <property type="project" value="TreeGrafter"/>
</dbReference>
<proteinExistence type="inferred from homology"/>
<protein>
    <recommendedName>
        <fullName evidence="6">Ribosomal RNA-processing protein 42</fullName>
    </recommendedName>
</protein>
<dbReference type="FunFam" id="3.30.230.70:FF:000030">
    <property type="entry name" value="Exosome complex component RRP42"/>
    <property type="match status" value="1"/>
</dbReference>
<dbReference type="GO" id="GO:0071028">
    <property type="term" value="P:nuclear mRNA surveillance"/>
    <property type="evidence" value="ECO:0007669"/>
    <property type="project" value="TreeGrafter"/>
</dbReference>
<dbReference type="SUPFAM" id="SSF54211">
    <property type="entry name" value="Ribosomal protein S5 domain 2-like"/>
    <property type="match status" value="1"/>
</dbReference>
<dbReference type="GO" id="GO:0005730">
    <property type="term" value="C:nucleolus"/>
    <property type="evidence" value="ECO:0007669"/>
    <property type="project" value="UniProtKB-SubCell"/>
</dbReference>
<reference evidence="8 9" key="1">
    <citation type="submission" date="2016-08" db="EMBL/GenBank/DDBJ databases">
        <title>Draft genome sequence of allopolyploid Zygosaccharomyces rouxii.</title>
        <authorList>
            <person name="Watanabe J."/>
            <person name="Uehara K."/>
            <person name="Mogi Y."/>
            <person name="Tsukioka Y."/>
        </authorList>
    </citation>
    <scope>NUCLEOTIDE SEQUENCE [LARGE SCALE GENOMIC DNA]</scope>
    <source>
        <strain evidence="8 9">NBRC 110957</strain>
    </source>
</reference>
<comment type="similarity">
    <text evidence="3">Belongs to the RNase PH family.</text>
</comment>
<dbReference type="GO" id="GO:0071035">
    <property type="term" value="P:nuclear polyadenylation-dependent rRNA catabolic process"/>
    <property type="evidence" value="ECO:0007669"/>
    <property type="project" value="TreeGrafter"/>
</dbReference>
<dbReference type="GO" id="GO:0034476">
    <property type="term" value="P:U5 snRNA 3'-end processing"/>
    <property type="evidence" value="ECO:0007669"/>
    <property type="project" value="TreeGrafter"/>
</dbReference>
<evidence type="ECO:0000313" key="8">
    <source>
        <dbReference type="EMBL" id="GAV50108.1"/>
    </source>
</evidence>
<evidence type="ECO:0000313" key="9">
    <source>
        <dbReference type="Proteomes" id="UP000187013"/>
    </source>
</evidence>
<dbReference type="InterPro" id="IPR027408">
    <property type="entry name" value="PNPase/RNase_PH_dom_sf"/>
</dbReference>
<dbReference type="PANTHER" id="PTHR11097">
    <property type="entry name" value="EXOSOME COMPLEX EXONUCLEASE RIBOSOMAL RNA PROCESSING PROTEIN"/>
    <property type="match status" value="1"/>
</dbReference>
<name>A0A1Q3A348_ZYGRO</name>
<dbReference type="EMBL" id="BDGX01000019">
    <property type="protein sequence ID" value="GAV50108.1"/>
    <property type="molecule type" value="Genomic_DNA"/>
</dbReference>
<dbReference type="InterPro" id="IPR020568">
    <property type="entry name" value="Ribosomal_Su5_D2-typ_SF"/>
</dbReference>
<dbReference type="GO" id="GO:0000467">
    <property type="term" value="P:exonucleolytic trimming to generate mature 3'-end of 5.8S rRNA from tricistronic rRNA transcript (SSU-rRNA, 5.8S rRNA, LSU-rRNA)"/>
    <property type="evidence" value="ECO:0007669"/>
    <property type="project" value="TreeGrafter"/>
</dbReference>
<keyword evidence="4" id="KW-0963">Cytoplasm</keyword>
<dbReference type="GO" id="GO:0000176">
    <property type="term" value="C:nuclear exosome (RNase complex)"/>
    <property type="evidence" value="ECO:0007669"/>
    <property type="project" value="TreeGrafter"/>
</dbReference>
<dbReference type="GO" id="GO:0034473">
    <property type="term" value="P:U1 snRNA 3'-end processing"/>
    <property type="evidence" value="ECO:0007669"/>
    <property type="project" value="TreeGrafter"/>
</dbReference>
<dbReference type="AlphaFoldDB" id="A0A1Q3A348"/>
<evidence type="ECO:0000256" key="4">
    <source>
        <dbReference type="ARBA" id="ARBA00022490"/>
    </source>
</evidence>
<sequence length="265" mass="29058">MPLSIAEKSYLYDSLSSNAGTRPDGRLPHQFRPLEVYTDFLPSSNGSSRIIASDGSECIVSVKANVVDHQVQQDLFQVEVDIAGQRDDSSEVETLTSLLNRVLESRGSIDVSKLKLTRKYSYKLFIDVLVISSSSHPVSLISFTIFSALNSTYLPKIISSFDDLEVEELPTFHDADMVKLDVSPPLVFILAVVGENVFMDAAANESEVADNGLIITWSGDKIVAPIRTVALNNSDVKGFNPLVLQRGIQMVQQYAGDVVRAFANL</sequence>
<dbReference type="OrthoDB" id="272245at2759"/>
<dbReference type="Pfam" id="PF01138">
    <property type="entry name" value="RNase_PH"/>
    <property type="match status" value="1"/>
</dbReference>